<feature type="compositionally biased region" description="Polar residues" evidence="9">
    <location>
        <begin position="99"/>
        <end position="109"/>
    </location>
</feature>
<keyword evidence="8" id="KW-0027">Amidation</keyword>
<gene>
    <name evidence="11" type="primary">TRH</name>
</gene>
<organism evidence="10 11">
    <name type="scientific">Gekko japonicus</name>
    <name type="common">Schlegel's Japanese gecko</name>
    <dbReference type="NCBI Taxonomy" id="146911"/>
    <lineage>
        <taxon>Eukaryota</taxon>
        <taxon>Metazoa</taxon>
        <taxon>Chordata</taxon>
        <taxon>Craniata</taxon>
        <taxon>Vertebrata</taxon>
        <taxon>Euteleostomi</taxon>
        <taxon>Lepidosauria</taxon>
        <taxon>Squamata</taxon>
        <taxon>Bifurcata</taxon>
        <taxon>Gekkota</taxon>
        <taxon>Gekkonidae</taxon>
        <taxon>Gekkoninae</taxon>
        <taxon>Gekko</taxon>
    </lineage>
</organism>
<evidence type="ECO:0000256" key="1">
    <source>
        <dbReference type="ARBA" id="ARBA00004613"/>
    </source>
</evidence>
<feature type="region of interest" description="Disordered" evidence="9">
    <location>
        <begin position="90"/>
        <end position="154"/>
    </location>
</feature>
<evidence type="ECO:0000313" key="10">
    <source>
        <dbReference type="Proteomes" id="UP000694871"/>
    </source>
</evidence>
<evidence type="ECO:0000256" key="4">
    <source>
        <dbReference type="ARBA" id="ARBA00022685"/>
    </source>
</evidence>
<dbReference type="RefSeq" id="XP_015280721.1">
    <property type="nucleotide sequence ID" value="XM_015425235.1"/>
</dbReference>
<keyword evidence="6" id="KW-0732">Signal</keyword>
<keyword evidence="10" id="KW-1185">Reference proteome</keyword>
<evidence type="ECO:0000256" key="7">
    <source>
        <dbReference type="ARBA" id="ARBA00022737"/>
    </source>
</evidence>
<dbReference type="Pfam" id="PF05438">
    <property type="entry name" value="TRH"/>
    <property type="match status" value="1"/>
</dbReference>
<keyword evidence="4" id="KW-0165">Cleavage on pair of basic residues</keyword>
<dbReference type="InterPro" id="IPR008857">
    <property type="entry name" value="TRH"/>
</dbReference>
<dbReference type="GeneID" id="107122209"/>
<feature type="compositionally biased region" description="Basic and acidic residues" evidence="9">
    <location>
        <begin position="118"/>
        <end position="134"/>
    </location>
</feature>
<evidence type="ECO:0000256" key="9">
    <source>
        <dbReference type="SAM" id="MobiDB-lite"/>
    </source>
</evidence>
<evidence type="ECO:0000313" key="11">
    <source>
        <dbReference type="RefSeq" id="XP_015280721.1"/>
    </source>
</evidence>
<evidence type="ECO:0000256" key="6">
    <source>
        <dbReference type="ARBA" id="ARBA00022729"/>
    </source>
</evidence>
<evidence type="ECO:0000256" key="3">
    <source>
        <dbReference type="ARBA" id="ARBA00022525"/>
    </source>
</evidence>
<dbReference type="PANTHER" id="PTHR17530:SF2">
    <property type="entry name" value="PRO-THYROTROPIN-RELEASING HORMONE"/>
    <property type="match status" value="1"/>
</dbReference>
<keyword evidence="3" id="KW-0964">Secreted</keyword>
<dbReference type="PIRSF" id="PIRSF001795">
    <property type="entry name" value="TRH"/>
    <property type="match status" value="1"/>
</dbReference>
<accession>A0ABM1L434</accession>
<comment type="similarity">
    <text evidence="2">Belongs to the TRH family.</text>
</comment>
<protein>
    <submittedName>
        <fullName evidence="11">Thyrotropin releasing hormone</fullName>
    </submittedName>
</protein>
<evidence type="ECO:0000256" key="5">
    <source>
        <dbReference type="ARBA" id="ARBA00022702"/>
    </source>
</evidence>
<name>A0ABM1L434_GEKJA</name>
<dbReference type="PANTHER" id="PTHR17530">
    <property type="entry name" value="PRO-THYROTROPIN-RELEASING HORMONE"/>
    <property type="match status" value="1"/>
</dbReference>
<comment type="subcellular location">
    <subcellularLocation>
        <location evidence="1">Secreted</location>
    </subcellularLocation>
</comment>
<evidence type="ECO:0000256" key="8">
    <source>
        <dbReference type="ARBA" id="ARBA00022815"/>
    </source>
</evidence>
<proteinExistence type="inferred from homology"/>
<dbReference type="Proteomes" id="UP000694871">
    <property type="component" value="Unplaced"/>
</dbReference>
<feature type="region of interest" description="Disordered" evidence="9">
    <location>
        <begin position="273"/>
        <end position="296"/>
    </location>
</feature>
<reference evidence="11" key="1">
    <citation type="submission" date="2025-08" db="UniProtKB">
        <authorList>
            <consortium name="RefSeq"/>
        </authorList>
    </citation>
    <scope>IDENTIFICATION</scope>
</reference>
<keyword evidence="5" id="KW-0372">Hormone</keyword>
<feature type="region of interest" description="Disordered" evidence="9">
    <location>
        <begin position="207"/>
        <end position="254"/>
    </location>
</feature>
<keyword evidence="7" id="KW-0677">Repeat</keyword>
<sequence>MGPEAALYKKGRTDSQQGTQQQFYWISPVILRRRATSKRRRVNSCRNKNVCVNLGQPFPEDGENEENSHLDDIFQRAENIILRSILTKADDDEEDTNKDLSASQLNWISKRQHPGKRSLNDLDKRQHPGKREDVSDGSYGETLKRQHPGKREEDDVFESYLELQKRQHPGRRALWDRYPEIPSNQLAYLNELSKRQHPGKRYLAYSKRQHPGKRSWEDELDGSEQDLEKRQHPGKRYLGSESPDYPVPCDPQDSINCSKGSLLLELLDNVNKSQVEEKRQHPGRRSSWDGEVEAEE</sequence>
<evidence type="ECO:0000256" key="2">
    <source>
        <dbReference type="ARBA" id="ARBA00010437"/>
    </source>
</evidence>